<dbReference type="Gene3D" id="1.10.287.130">
    <property type="match status" value="1"/>
</dbReference>
<dbReference type="GO" id="GO:0000155">
    <property type="term" value="F:phosphorelay sensor kinase activity"/>
    <property type="evidence" value="ECO:0007669"/>
    <property type="project" value="InterPro"/>
</dbReference>
<dbReference type="RefSeq" id="XP_040882689.1">
    <property type="nucleotide sequence ID" value="XM_041020448.1"/>
</dbReference>
<dbReference type="PRINTS" id="PR00344">
    <property type="entry name" value="BCTRLSENSOR"/>
</dbReference>
<dbReference type="InterPro" id="IPR001610">
    <property type="entry name" value="PAC"/>
</dbReference>
<dbReference type="PROSITE" id="PS50112">
    <property type="entry name" value="PAS"/>
    <property type="match status" value="1"/>
</dbReference>
<dbReference type="InterPro" id="IPR011006">
    <property type="entry name" value="CheY-like_superfamily"/>
</dbReference>
<dbReference type="EC" id="2.7.13.3" evidence="2"/>
<protein>
    <recommendedName>
        <fullName evidence="2">histidine kinase</fullName>
        <ecNumber evidence="2">2.7.13.3</ecNumber>
    </recommendedName>
</protein>
<dbReference type="GO" id="GO:0009927">
    <property type="term" value="F:histidine phosphotransfer kinase activity"/>
    <property type="evidence" value="ECO:0007669"/>
    <property type="project" value="TreeGrafter"/>
</dbReference>
<evidence type="ECO:0000256" key="1">
    <source>
        <dbReference type="ARBA" id="ARBA00000085"/>
    </source>
</evidence>
<evidence type="ECO:0000256" key="5">
    <source>
        <dbReference type="ARBA" id="ARBA00022777"/>
    </source>
</evidence>
<gene>
    <name evidence="11" type="ORF">M437DRAFT_41812</name>
</gene>
<dbReference type="Gene3D" id="3.30.450.20">
    <property type="entry name" value="PAS domain"/>
    <property type="match status" value="3"/>
</dbReference>
<dbReference type="InterPro" id="IPR035965">
    <property type="entry name" value="PAS-like_dom_sf"/>
</dbReference>
<dbReference type="InterPro" id="IPR005467">
    <property type="entry name" value="His_kinase_dom"/>
</dbReference>
<dbReference type="HOGENOM" id="CLU_000445_82_4_1"/>
<evidence type="ECO:0000259" key="7">
    <source>
        <dbReference type="PROSITE" id="PS50109"/>
    </source>
</evidence>
<evidence type="ECO:0000256" key="4">
    <source>
        <dbReference type="ARBA" id="ARBA00022679"/>
    </source>
</evidence>
<dbReference type="SUPFAM" id="SSF47384">
    <property type="entry name" value="Homodimeric domain of signal transducing histidine kinase"/>
    <property type="match status" value="1"/>
</dbReference>
<comment type="catalytic activity">
    <reaction evidence="1">
        <text>ATP + protein L-histidine = ADP + protein N-phospho-L-histidine.</text>
        <dbReference type="EC" id="2.7.13.3"/>
    </reaction>
</comment>
<evidence type="ECO:0000259" key="9">
    <source>
        <dbReference type="PROSITE" id="PS50112"/>
    </source>
</evidence>
<dbReference type="Pfam" id="PF00512">
    <property type="entry name" value="HisKA"/>
    <property type="match status" value="1"/>
</dbReference>
<dbReference type="Gene3D" id="3.30.565.10">
    <property type="entry name" value="Histidine kinase-like ATPase, C-terminal domain"/>
    <property type="match status" value="1"/>
</dbReference>
<dbReference type="Pfam" id="PF02518">
    <property type="entry name" value="HATPase_c"/>
    <property type="match status" value="1"/>
</dbReference>
<dbReference type="PANTHER" id="PTHR43047">
    <property type="entry name" value="TWO-COMPONENT HISTIDINE PROTEIN KINASE"/>
    <property type="match status" value="1"/>
</dbReference>
<proteinExistence type="predicted"/>
<sequence>MNTAIPAEKTPAVDGKLARHGILSKTHTGDPRLDKHLEYIRKVSWASTSLGPLESWPHDLLQLCHVCMLDPQPRLLILGSERVLFYNAEYSVMCGDKHPSILGQPIIEAWGDIAAYAVDVPLVTAEATGRGVDLHDQSLIYERNGFLEEVFLSWTVIPLLGSTPGFYVTLTDVTETTLAEKRRAVLRALNAAWDVVKEPREFWQSITGSSALDTSLFPFAFLYAAEPRADAESSIDTSPDPAHEMRFKLAGSTGDATITARLPEELSSDQFSLLSKSADPTLVRQSEASGSPLSCLGKDCILVPIRSNRSEKIIAYLFLGTNPKRPYNENYQEWMHELSRCLSNAATNVLLAEEEKRKQHYRAIQVAREQQLLAAALANRDREAVAATDQYQRTLKVVDMANVGIFEYDTDGRLIYANDAFKAMVRCSSEMMNANRMVFLELTFPEDAEYILSKWHCALGGTPCTFEMRFRTPGGQALWVLAAVIPVFENSIVKSISGCITNIHDTKLRETESVQRLQALERAKAWELRFVNFAEMAPIAIYFATQDSQKVSYCNPAWFGMTGHPVVPFDQIDWTNIVYEEDIELVRSTWAKVFSTNEPTTAQFRLRRSWADGNGVTIGPVWVTVNALPEYNEDGTIKGLIGTMLDISALKFAEMVQQMKAQEALEAKRQSSNFIDMTSHEIRNPLGAVFHCSDAAQETLADMTVLANQLASTAESKIGQQLHELIASGVDSVSTIISCSQHQKRIVDDILVLSKLDSNLLQINPSTVRVTTLLHDVEKMFEAEAQRSDVQLVTQSHASLEQMGVNWVLLDPGRVQQVLINLLTNAIKFCKKKNQRRVTIRIGASKIRPSENVLPDIDFVVAHSLHDSVYDDPKFESQSFYLWFSVEDTGRGMSANEKGRIFARFTQGTPRTESEYGGSGLGLFISRELAELQGGEIGVASELHVGSTFAFFVKTRHTEAPVIASLHNLTLQQKQQTDPTYTTKKSDINILVVEDNAVNQKLLRQQLSKHGFTVTTADNGLDCLSKLRHTKHWRANTSPSASSVEVILMDIEMPLMDGLQATKEIRKLEKEGLLTGHVPIIAVSANARQEQRDLAMDAGMDDSISKPFRIAELVPKIERLAGWT</sequence>
<dbReference type="InterPro" id="IPR003594">
    <property type="entry name" value="HATPase_dom"/>
</dbReference>
<organism evidence="11 12">
    <name type="scientific">Aureobasidium melanogenum (strain CBS 110374)</name>
    <name type="common">Aureobasidium pullulans var. melanogenum</name>
    <dbReference type="NCBI Taxonomy" id="1043003"/>
    <lineage>
        <taxon>Eukaryota</taxon>
        <taxon>Fungi</taxon>
        <taxon>Dikarya</taxon>
        <taxon>Ascomycota</taxon>
        <taxon>Pezizomycotina</taxon>
        <taxon>Dothideomycetes</taxon>
        <taxon>Dothideomycetidae</taxon>
        <taxon>Dothideales</taxon>
        <taxon>Saccotheciaceae</taxon>
        <taxon>Aureobasidium</taxon>
    </lineage>
</organism>
<feature type="modified residue" description="4-aspartylphosphate" evidence="6">
    <location>
        <position position="1050"/>
    </location>
</feature>
<dbReference type="SUPFAM" id="SSF52172">
    <property type="entry name" value="CheY-like"/>
    <property type="match status" value="1"/>
</dbReference>
<evidence type="ECO:0000259" key="10">
    <source>
        <dbReference type="PROSITE" id="PS50113"/>
    </source>
</evidence>
<dbReference type="CDD" id="cd17546">
    <property type="entry name" value="REC_hyHK_CKI1_RcsC-like"/>
    <property type="match status" value="1"/>
</dbReference>
<evidence type="ECO:0000259" key="8">
    <source>
        <dbReference type="PROSITE" id="PS50110"/>
    </source>
</evidence>
<feature type="domain" description="Histidine kinase" evidence="7">
    <location>
        <begin position="677"/>
        <end position="957"/>
    </location>
</feature>
<keyword evidence="12" id="KW-1185">Reference proteome</keyword>
<dbReference type="SMART" id="SM00388">
    <property type="entry name" value="HisKA"/>
    <property type="match status" value="1"/>
</dbReference>
<dbReference type="InterPro" id="IPR013655">
    <property type="entry name" value="PAS_fold_3"/>
</dbReference>
<dbReference type="Proteomes" id="UP000030672">
    <property type="component" value="Unassembled WGS sequence"/>
</dbReference>
<dbReference type="PROSITE" id="PS50110">
    <property type="entry name" value="RESPONSE_REGULATORY"/>
    <property type="match status" value="1"/>
</dbReference>
<dbReference type="PROSITE" id="PS50113">
    <property type="entry name" value="PAC"/>
    <property type="match status" value="1"/>
</dbReference>
<dbReference type="CDD" id="cd00130">
    <property type="entry name" value="PAS"/>
    <property type="match status" value="2"/>
</dbReference>
<feature type="domain" description="Response regulatory" evidence="8">
    <location>
        <begin position="989"/>
        <end position="1121"/>
    </location>
</feature>
<dbReference type="EMBL" id="KL584826">
    <property type="protein sequence ID" value="KEQ65666.1"/>
    <property type="molecule type" value="Genomic_DNA"/>
</dbReference>
<dbReference type="InterPro" id="IPR000700">
    <property type="entry name" value="PAS-assoc_C"/>
</dbReference>
<evidence type="ECO:0000313" key="11">
    <source>
        <dbReference type="EMBL" id="KEQ65666.1"/>
    </source>
</evidence>
<reference evidence="11 12" key="1">
    <citation type="journal article" date="2014" name="BMC Genomics">
        <title>Genome sequencing of four Aureobasidium pullulans varieties: biotechnological potential, stress tolerance, and description of new species.</title>
        <authorList>
            <person name="Gostin Ar C."/>
            <person name="Ohm R.A."/>
            <person name="Kogej T."/>
            <person name="Sonjak S."/>
            <person name="Turk M."/>
            <person name="Zajc J."/>
            <person name="Zalar P."/>
            <person name="Grube M."/>
            <person name="Sun H."/>
            <person name="Han J."/>
            <person name="Sharma A."/>
            <person name="Chiniquy J."/>
            <person name="Ngan C.Y."/>
            <person name="Lipzen A."/>
            <person name="Barry K."/>
            <person name="Grigoriev I.V."/>
            <person name="Gunde-Cimerman N."/>
        </authorList>
    </citation>
    <scope>NUCLEOTIDE SEQUENCE [LARGE SCALE GENOMIC DNA]</scope>
    <source>
        <strain evidence="11 12">CBS 110374</strain>
    </source>
</reference>
<dbReference type="SUPFAM" id="SSF55874">
    <property type="entry name" value="ATPase domain of HSP90 chaperone/DNA topoisomerase II/histidine kinase"/>
    <property type="match status" value="1"/>
</dbReference>
<dbReference type="AlphaFoldDB" id="A0A074WTI3"/>
<keyword evidence="5" id="KW-0418">Kinase</keyword>
<dbReference type="NCBIfam" id="TIGR00229">
    <property type="entry name" value="sensory_box"/>
    <property type="match status" value="1"/>
</dbReference>
<dbReference type="SMART" id="SM00387">
    <property type="entry name" value="HATPase_c"/>
    <property type="match status" value="1"/>
</dbReference>
<accession>A0A074WTI3</accession>
<dbReference type="PANTHER" id="PTHR43047:SF72">
    <property type="entry name" value="OSMOSENSING HISTIDINE PROTEIN KINASE SLN1"/>
    <property type="match status" value="1"/>
</dbReference>
<keyword evidence="4" id="KW-0808">Transferase</keyword>
<dbReference type="InterPro" id="IPR036097">
    <property type="entry name" value="HisK_dim/P_sf"/>
</dbReference>
<dbReference type="Pfam" id="PF08447">
    <property type="entry name" value="PAS_3"/>
    <property type="match status" value="1"/>
</dbReference>
<dbReference type="Pfam" id="PF13426">
    <property type="entry name" value="PAS_9"/>
    <property type="match status" value="1"/>
</dbReference>
<dbReference type="SMART" id="SM00448">
    <property type="entry name" value="REC"/>
    <property type="match status" value="1"/>
</dbReference>
<dbReference type="SMART" id="SM00091">
    <property type="entry name" value="PAS"/>
    <property type="match status" value="2"/>
</dbReference>
<evidence type="ECO:0000256" key="3">
    <source>
        <dbReference type="ARBA" id="ARBA00022553"/>
    </source>
</evidence>
<dbReference type="GO" id="GO:0005886">
    <property type="term" value="C:plasma membrane"/>
    <property type="evidence" value="ECO:0007669"/>
    <property type="project" value="TreeGrafter"/>
</dbReference>
<dbReference type="PROSITE" id="PS50109">
    <property type="entry name" value="HIS_KIN"/>
    <property type="match status" value="1"/>
</dbReference>
<evidence type="ECO:0000256" key="6">
    <source>
        <dbReference type="PROSITE-ProRule" id="PRU00169"/>
    </source>
</evidence>
<dbReference type="InterPro" id="IPR001789">
    <property type="entry name" value="Sig_transdc_resp-reg_receiver"/>
</dbReference>
<evidence type="ECO:0000256" key="2">
    <source>
        <dbReference type="ARBA" id="ARBA00012438"/>
    </source>
</evidence>
<feature type="domain" description="PAC" evidence="10">
    <location>
        <begin position="600"/>
        <end position="659"/>
    </location>
</feature>
<evidence type="ECO:0000313" key="12">
    <source>
        <dbReference type="Proteomes" id="UP000030672"/>
    </source>
</evidence>
<dbReference type="Pfam" id="PF00072">
    <property type="entry name" value="Response_reg"/>
    <property type="match status" value="1"/>
</dbReference>
<keyword evidence="3 6" id="KW-0597">Phosphoprotein</keyword>
<dbReference type="InterPro" id="IPR000014">
    <property type="entry name" value="PAS"/>
</dbReference>
<feature type="domain" description="PAS" evidence="9">
    <location>
        <begin position="390"/>
        <end position="462"/>
    </location>
</feature>
<dbReference type="CDD" id="cd00082">
    <property type="entry name" value="HisKA"/>
    <property type="match status" value="1"/>
</dbReference>
<dbReference type="SUPFAM" id="SSF55785">
    <property type="entry name" value="PYP-like sensor domain (PAS domain)"/>
    <property type="match status" value="2"/>
</dbReference>
<dbReference type="STRING" id="1043003.A0A074WTI3"/>
<dbReference type="InterPro" id="IPR004358">
    <property type="entry name" value="Sig_transdc_His_kin-like_C"/>
</dbReference>
<dbReference type="InterPro" id="IPR003661">
    <property type="entry name" value="HisK_dim/P_dom"/>
</dbReference>
<name>A0A074WTI3_AURM1</name>
<dbReference type="Gene3D" id="3.40.50.2300">
    <property type="match status" value="1"/>
</dbReference>
<dbReference type="InterPro" id="IPR036890">
    <property type="entry name" value="HATPase_C_sf"/>
</dbReference>
<dbReference type="GeneID" id="63913821"/>
<dbReference type="SMART" id="SM00086">
    <property type="entry name" value="PAC"/>
    <property type="match status" value="2"/>
</dbReference>